<accession>A0ABZ1DYW9</accession>
<evidence type="ECO:0000313" key="3">
    <source>
        <dbReference type="Proteomes" id="UP001623290"/>
    </source>
</evidence>
<organism evidence="2 3">
    <name type="scientific">Thioclava litoralis</name>
    <dbReference type="NCBI Taxonomy" id="3076557"/>
    <lineage>
        <taxon>Bacteria</taxon>
        <taxon>Pseudomonadati</taxon>
        <taxon>Pseudomonadota</taxon>
        <taxon>Alphaproteobacteria</taxon>
        <taxon>Rhodobacterales</taxon>
        <taxon>Paracoccaceae</taxon>
        <taxon>Thioclava</taxon>
    </lineage>
</organism>
<feature type="region of interest" description="Disordered" evidence="1">
    <location>
        <begin position="80"/>
        <end position="102"/>
    </location>
</feature>
<dbReference type="Proteomes" id="UP001623290">
    <property type="component" value="Chromosome"/>
</dbReference>
<proteinExistence type="predicted"/>
<evidence type="ECO:0000256" key="1">
    <source>
        <dbReference type="SAM" id="MobiDB-lite"/>
    </source>
</evidence>
<sequence length="102" mass="11558">MGEHDHNFGLKPQNDDPTFSVISAYGSDLWVASTLGRKIAWFRTNREKLGREGFPKRDPLTGLTIKADVMAWIEKRRRVSDGTVAPAQAEAQNRKKERTNAF</sequence>
<dbReference type="RefSeq" id="WP_339109234.1">
    <property type="nucleotide sequence ID" value="NZ_CP135443.1"/>
</dbReference>
<name>A0ABZ1DYW9_9RHOB</name>
<evidence type="ECO:0000313" key="2">
    <source>
        <dbReference type="EMBL" id="WRY32924.1"/>
    </source>
</evidence>
<reference evidence="2 3" key="1">
    <citation type="submission" date="2023-09" db="EMBL/GenBank/DDBJ databases">
        <title>Thioclava shenzhenensis sp. nov., a multidrug resistant bacteria-antagonizing species isolated from coastal seawater.</title>
        <authorList>
            <person name="Long M."/>
        </authorList>
    </citation>
    <scope>NUCLEOTIDE SEQUENCE [LARGE SCALE GENOMIC DNA]</scope>
    <source>
        <strain evidence="2 3">FTW29</strain>
    </source>
</reference>
<keyword evidence="3" id="KW-1185">Reference proteome</keyword>
<evidence type="ECO:0008006" key="4">
    <source>
        <dbReference type="Google" id="ProtNLM"/>
    </source>
</evidence>
<dbReference type="EMBL" id="CP135443">
    <property type="protein sequence ID" value="WRY32924.1"/>
    <property type="molecule type" value="Genomic_DNA"/>
</dbReference>
<gene>
    <name evidence="2" type="ORF">RPE78_09460</name>
</gene>
<protein>
    <recommendedName>
        <fullName evidence="4">AlpA family phage regulatory protein</fullName>
    </recommendedName>
</protein>